<dbReference type="InterPro" id="IPR025460">
    <property type="entry name" value="DUF4280"/>
</dbReference>
<accession>A0A2U0SFJ5</accession>
<dbReference type="AlphaFoldDB" id="A0A2U0SFJ5"/>
<evidence type="ECO:0000313" key="2">
    <source>
        <dbReference type="Proteomes" id="UP000245890"/>
    </source>
</evidence>
<dbReference type="OrthoDB" id="4825649at2"/>
<evidence type="ECO:0000313" key="1">
    <source>
        <dbReference type="EMBL" id="PVX30084.1"/>
    </source>
</evidence>
<reference evidence="1 2" key="1">
    <citation type="submission" date="2018-05" db="EMBL/GenBank/DDBJ databases">
        <title>Description of Sphingomonas pokkalii sp nov, isolated from the rhizosphere of saline tolerant pokkali rice and its draft genome analysis.</title>
        <authorList>
            <person name="Menon R."/>
            <person name="Kumari S."/>
            <person name="Rameshkumar N."/>
        </authorList>
    </citation>
    <scope>NUCLEOTIDE SEQUENCE [LARGE SCALE GENOMIC DNA]</scope>
    <source>
        <strain evidence="1 2">L3B27</strain>
    </source>
</reference>
<dbReference type="EMBL" id="QENQ01000001">
    <property type="protein sequence ID" value="PVX30084.1"/>
    <property type="molecule type" value="Genomic_DNA"/>
</dbReference>
<gene>
    <name evidence="1" type="ORF">DD559_12705</name>
</gene>
<dbReference type="Pfam" id="PF14107">
    <property type="entry name" value="DUF4280"/>
    <property type="match status" value="1"/>
</dbReference>
<keyword evidence="2" id="KW-1185">Reference proteome</keyword>
<dbReference type="RefSeq" id="WP_116469501.1">
    <property type="nucleotide sequence ID" value="NZ_QENQ01000001.1"/>
</dbReference>
<protein>
    <submittedName>
        <fullName evidence="1">DUF4280 domain-containing protein</fullName>
    </submittedName>
</protein>
<proteinExistence type="predicted"/>
<organism evidence="1 2">
    <name type="scientific">Sphingomonas pokkalii</name>
    <dbReference type="NCBI Taxonomy" id="2175090"/>
    <lineage>
        <taxon>Bacteria</taxon>
        <taxon>Pseudomonadati</taxon>
        <taxon>Pseudomonadota</taxon>
        <taxon>Alphaproteobacteria</taxon>
        <taxon>Sphingomonadales</taxon>
        <taxon>Sphingomonadaceae</taxon>
        <taxon>Sphingomonas</taxon>
    </lineage>
</organism>
<name>A0A2U0SFJ5_9SPHN</name>
<dbReference type="Proteomes" id="UP000245890">
    <property type="component" value="Unassembled WGS sequence"/>
</dbReference>
<comment type="caution">
    <text evidence="1">The sequence shown here is derived from an EMBL/GenBank/DDBJ whole genome shotgun (WGS) entry which is preliminary data.</text>
</comment>
<sequence length="130" mass="12916">MTTPQVTSGTLLKCSFGSVPTALVVLPDLGVTASALPAATVLDNKAMINVPSFGMCSSIANPAVAAATAAAMGSLTPMPCVPVLAAPWTPGVPKVTIGGMAALDTKCTLMCSWLGTIEVSMPAQATVTVP</sequence>